<dbReference type="RefSeq" id="XP_019011253.1">
    <property type="nucleotide sequence ID" value="XM_019156295.1"/>
</dbReference>
<keyword evidence="5" id="KW-1185">Reference proteome</keyword>
<evidence type="ECO:0000313" key="5">
    <source>
        <dbReference type="Proteomes" id="UP000094020"/>
    </source>
</evidence>
<sequence length="103" mass="11996">MRFPQLFAIFITTFLLFISITNAFPFLPAENIDYDLDERLNGVDFMNRREGEKLSRREILNNMSNAQRMKRNLPLRKPGHMFDARLGPRAPAASEVPKKRDSL</sequence>
<reference evidence="4" key="4">
    <citation type="submission" date="2024-02" db="EMBL/GenBank/DDBJ databases">
        <title>Comparative genomics of Cryptococcus and Kwoniella reveals pathogenesis evolution and contrasting modes of karyotype evolution via chromosome fusion or intercentromeric recombination.</title>
        <authorList>
            <person name="Coelho M.A."/>
            <person name="David-Palma M."/>
            <person name="Shea T."/>
            <person name="Bowers K."/>
            <person name="McGinley-Smith S."/>
            <person name="Mohammad A.W."/>
            <person name="Gnirke A."/>
            <person name="Yurkov A.M."/>
            <person name="Nowrousian M."/>
            <person name="Sun S."/>
            <person name="Cuomo C.A."/>
            <person name="Heitman J."/>
        </authorList>
    </citation>
    <scope>NUCLEOTIDE SEQUENCE</scope>
    <source>
        <strain evidence="4">CBS 10737</strain>
    </source>
</reference>
<feature type="signal peptide" evidence="2">
    <location>
        <begin position="1"/>
        <end position="23"/>
    </location>
</feature>
<dbReference type="Proteomes" id="UP000094020">
    <property type="component" value="Chromosome 5"/>
</dbReference>
<keyword evidence="2" id="KW-0732">Signal</keyword>
<evidence type="ECO:0000313" key="3">
    <source>
        <dbReference type="EMBL" id="OCF50034.1"/>
    </source>
</evidence>
<dbReference type="KEGG" id="kpin:30172934"/>
<dbReference type="EMBL" id="KI894011">
    <property type="protein sequence ID" value="OCF50034.1"/>
    <property type="molecule type" value="Genomic_DNA"/>
</dbReference>
<dbReference type="GeneID" id="30172934"/>
<feature type="chain" id="PRO_5008628301" evidence="2">
    <location>
        <begin position="24"/>
        <end position="103"/>
    </location>
</feature>
<evidence type="ECO:0000256" key="2">
    <source>
        <dbReference type="SAM" id="SignalP"/>
    </source>
</evidence>
<dbReference type="OrthoDB" id="4584900at2759"/>
<reference evidence="4" key="2">
    <citation type="submission" date="2013-07" db="EMBL/GenBank/DDBJ databases">
        <authorList>
            <consortium name="The Broad Institute Genome Sequencing Platform"/>
            <person name="Cuomo C."/>
            <person name="Litvintseva A."/>
            <person name="Chen Y."/>
            <person name="Heitman J."/>
            <person name="Sun S."/>
            <person name="Springer D."/>
            <person name="Dromer F."/>
            <person name="Young S.K."/>
            <person name="Zeng Q."/>
            <person name="Gargeya S."/>
            <person name="Fitzgerald M."/>
            <person name="Abouelleil A."/>
            <person name="Alvarado L."/>
            <person name="Berlin A.M."/>
            <person name="Chapman S.B."/>
            <person name="Dewar J."/>
            <person name="Goldberg J."/>
            <person name="Griggs A."/>
            <person name="Gujja S."/>
            <person name="Hansen M."/>
            <person name="Howarth C."/>
            <person name="Imamovic A."/>
            <person name="Larimer J."/>
            <person name="McCowan C."/>
            <person name="Murphy C."/>
            <person name="Pearson M."/>
            <person name="Priest M."/>
            <person name="Roberts A."/>
            <person name="Saif S."/>
            <person name="Shea T."/>
            <person name="Sykes S."/>
            <person name="Wortman J."/>
            <person name="Nusbaum C."/>
            <person name="Birren B."/>
        </authorList>
    </citation>
    <scope>NUCLEOTIDE SEQUENCE</scope>
    <source>
        <strain evidence="4">CBS 10737</strain>
    </source>
</reference>
<reference evidence="3" key="1">
    <citation type="submission" date="2013-07" db="EMBL/GenBank/DDBJ databases">
        <title>The Genome Sequence of Cryptococcus pinus CBS10737.</title>
        <authorList>
            <consortium name="The Broad Institute Genome Sequencing Platform"/>
            <person name="Cuomo C."/>
            <person name="Litvintseva A."/>
            <person name="Chen Y."/>
            <person name="Heitman J."/>
            <person name="Sun S."/>
            <person name="Springer D."/>
            <person name="Dromer F."/>
            <person name="Young S.K."/>
            <person name="Zeng Q."/>
            <person name="Gargeya S."/>
            <person name="Fitzgerald M."/>
            <person name="Abouelleil A."/>
            <person name="Alvarado L."/>
            <person name="Berlin A.M."/>
            <person name="Chapman S.B."/>
            <person name="Dewar J."/>
            <person name="Goldberg J."/>
            <person name="Griggs A."/>
            <person name="Gujja S."/>
            <person name="Hansen M."/>
            <person name="Howarth C."/>
            <person name="Imamovic A."/>
            <person name="Larimer J."/>
            <person name="McCowan C."/>
            <person name="Murphy C."/>
            <person name="Pearson M."/>
            <person name="Priest M."/>
            <person name="Roberts A."/>
            <person name="Saif S."/>
            <person name="Shea T."/>
            <person name="Sykes S."/>
            <person name="Wortman J."/>
            <person name="Nusbaum C."/>
            <person name="Birren B."/>
        </authorList>
    </citation>
    <scope>NUCLEOTIDE SEQUENCE [LARGE SCALE GENOMIC DNA]</scope>
    <source>
        <strain evidence="3">CBS 10737</strain>
    </source>
</reference>
<gene>
    <name evidence="3" type="ORF">I206_04565</name>
    <name evidence="4" type="ORF">I206_103864</name>
</gene>
<name>A0A1B9I3E2_9TREE</name>
<evidence type="ECO:0000313" key="4">
    <source>
        <dbReference type="EMBL" id="WWC69920.1"/>
    </source>
</evidence>
<reference evidence="3" key="3">
    <citation type="submission" date="2016-07" db="EMBL/GenBank/DDBJ databases">
        <title>Evolution of pathogenesis and genome organization in the Tremellales.</title>
        <authorList>
            <person name="Cuomo C."/>
            <person name="Litvintseva A."/>
            <person name="Heitman J."/>
            <person name="Chen Y."/>
            <person name="Sun S."/>
            <person name="Springer D."/>
            <person name="Dromer F."/>
            <person name="Young S."/>
            <person name="Zeng Q."/>
            <person name="Chapman S."/>
            <person name="Gujja S."/>
            <person name="Saif S."/>
            <person name="Birren B."/>
        </authorList>
    </citation>
    <scope>NUCLEOTIDE SEQUENCE</scope>
    <source>
        <strain evidence="3">CBS 10737</strain>
    </source>
</reference>
<protein>
    <submittedName>
        <fullName evidence="3">Uncharacterized protein</fullName>
    </submittedName>
</protein>
<feature type="region of interest" description="Disordered" evidence="1">
    <location>
        <begin position="81"/>
        <end position="103"/>
    </location>
</feature>
<organism evidence="3">
    <name type="scientific">Kwoniella pini CBS 10737</name>
    <dbReference type="NCBI Taxonomy" id="1296096"/>
    <lineage>
        <taxon>Eukaryota</taxon>
        <taxon>Fungi</taxon>
        <taxon>Dikarya</taxon>
        <taxon>Basidiomycota</taxon>
        <taxon>Agaricomycotina</taxon>
        <taxon>Tremellomycetes</taxon>
        <taxon>Tremellales</taxon>
        <taxon>Cryptococcaceae</taxon>
        <taxon>Kwoniella</taxon>
    </lineage>
</organism>
<evidence type="ECO:0000256" key="1">
    <source>
        <dbReference type="SAM" id="MobiDB-lite"/>
    </source>
</evidence>
<proteinExistence type="predicted"/>
<accession>A0A1B9I3E2</accession>
<dbReference type="AlphaFoldDB" id="A0A1B9I3E2"/>
<dbReference type="EMBL" id="CP144523">
    <property type="protein sequence ID" value="WWC69920.1"/>
    <property type="molecule type" value="Genomic_DNA"/>
</dbReference>